<dbReference type="GO" id="GO:0016747">
    <property type="term" value="F:acyltransferase activity, transferring groups other than amino-acyl groups"/>
    <property type="evidence" value="ECO:0007669"/>
    <property type="project" value="InterPro"/>
</dbReference>
<comment type="caution">
    <text evidence="4">The sequence shown here is derived from an EMBL/GenBank/DDBJ whole genome shotgun (WGS) entry which is preliminary data.</text>
</comment>
<dbReference type="EMBL" id="JACHHY010000001">
    <property type="protein sequence ID" value="MBB5016986.1"/>
    <property type="molecule type" value="Genomic_DNA"/>
</dbReference>
<gene>
    <name evidence="4" type="ORF">HNQ59_000248</name>
</gene>
<dbReference type="PROSITE" id="PS51186">
    <property type="entry name" value="GNAT"/>
    <property type="match status" value="1"/>
</dbReference>
<reference evidence="4 5" key="1">
    <citation type="submission" date="2020-08" db="EMBL/GenBank/DDBJ databases">
        <title>Genomic Encyclopedia of Type Strains, Phase IV (KMG-IV): sequencing the most valuable type-strain genomes for metagenomic binning, comparative biology and taxonomic classification.</title>
        <authorList>
            <person name="Goeker M."/>
        </authorList>
    </citation>
    <scope>NUCLEOTIDE SEQUENCE [LARGE SCALE GENOMIC DNA]</scope>
    <source>
        <strain evidence="4 5">DSM 27165</strain>
    </source>
</reference>
<organism evidence="4 5">
    <name type="scientific">Chitinivorax tropicus</name>
    <dbReference type="NCBI Taxonomy" id="714531"/>
    <lineage>
        <taxon>Bacteria</taxon>
        <taxon>Pseudomonadati</taxon>
        <taxon>Pseudomonadota</taxon>
        <taxon>Betaproteobacteria</taxon>
        <taxon>Chitinivorax</taxon>
    </lineage>
</organism>
<dbReference type="Gene3D" id="3.40.630.30">
    <property type="match status" value="1"/>
</dbReference>
<sequence>MLNDIRLAVESSPNAAMTRTLYKGVYDDNVARTGDGAIDTLYVFAKDSNNQVIGGIVGSAYWGWVNISSVWVSPVYRRQGLASRMLAMIEQEAISKGCKHAYLDTFTFQSPALYEKSGYQIIGTLPDFPPGHARHFMSKDLIPTAERDPARLRAVDVAS</sequence>
<dbReference type="AlphaFoldDB" id="A0A840MK94"/>
<proteinExistence type="predicted"/>
<evidence type="ECO:0000313" key="5">
    <source>
        <dbReference type="Proteomes" id="UP000575898"/>
    </source>
</evidence>
<evidence type="ECO:0000313" key="4">
    <source>
        <dbReference type="EMBL" id="MBB5016986.1"/>
    </source>
</evidence>
<keyword evidence="5" id="KW-1185">Reference proteome</keyword>
<dbReference type="Proteomes" id="UP000575898">
    <property type="component" value="Unassembled WGS sequence"/>
</dbReference>
<dbReference type="RefSeq" id="WP_184034039.1">
    <property type="nucleotide sequence ID" value="NZ_JACHHY010000001.1"/>
</dbReference>
<accession>A0A840MK94</accession>
<evidence type="ECO:0000256" key="1">
    <source>
        <dbReference type="ARBA" id="ARBA00022679"/>
    </source>
</evidence>
<keyword evidence="2" id="KW-0012">Acyltransferase</keyword>
<dbReference type="SUPFAM" id="SSF55729">
    <property type="entry name" value="Acyl-CoA N-acyltransferases (Nat)"/>
    <property type="match status" value="1"/>
</dbReference>
<protein>
    <submittedName>
        <fullName evidence="4">GNAT superfamily N-acetyltransferase</fullName>
    </submittedName>
</protein>
<name>A0A840MK94_9PROT</name>
<dbReference type="CDD" id="cd04301">
    <property type="entry name" value="NAT_SF"/>
    <property type="match status" value="1"/>
</dbReference>
<feature type="domain" description="N-acetyltransferase" evidence="3">
    <location>
        <begin position="1"/>
        <end position="142"/>
    </location>
</feature>
<dbReference type="InterPro" id="IPR050680">
    <property type="entry name" value="YpeA/RimI_acetyltransf"/>
</dbReference>
<evidence type="ECO:0000259" key="3">
    <source>
        <dbReference type="PROSITE" id="PS51186"/>
    </source>
</evidence>
<dbReference type="InterPro" id="IPR016181">
    <property type="entry name" value="Acyl_CoA_acyltransferase"/>
</dbReference>
<evidence type="ECO:0000256" key="2">
    <source>
        <dbReference type="ARBA" id="ARBA00023315"/>
    </source>
</evidence>
<keyword evidence="1 4" id="KW-0808">Transferase</keyword>
<dbReference type="PANTHER" id="PTHR43420">
    <property type="entry name" value="ACETYLTRANSFERASE"/>
    <property type="match status" value="1"/>
</dbReference>
<dbReference type="InterPro" id="IPR000182">
    <property type="entry name" value="GNAT_dom"/>
</dbReference>
<dbReference type="Pfam" id="PF00583">
    <property type="entry name" value="Acetyltransf_1"/>
    <property type="match status" value="1"/>
</dbReference>